<dbReference type="NCBIfam" id="TIGR00585">
    <property type="entry name" value="mutl"/>
    <property type="match status" value="1"/>
</dbReference>
<evidence type="ECO:0000256" key="2">
    <source>
        <dbReference type="ARBA" id="ARBA00022763"/>
    </source>
</evidence>
<dbReference type="InterPro" id="IPR037198">
    <property type="entry name" value="MutL_C_sf"/>
</dbReference>
<evidence type="ECO:0000256" key="3">
    <source>
        <dbReference type="SAM" id="MobiDB-lite"/>
    </source>
</evidence>
<dbReference type="InterPro" id="IPR020568">
    <property type="entry name" value="Ribosomal_Su5_D2-typ_SF"/>
</dbReference>
<dbReference type="SUPFAM" id="SSF54211">
    <property type="entry name" value="Ribosomal protein S5 domain 2-like"/>
    <property type="match status" value="1"/>
</dbReference>
<dbReference type="CDD" id="cd03484">
    <property type="entry name" value="MutL_Trans_hPMS_2_like"/>
    <property type="match status" value="1"/>
</dbReference>
<dbReference type="Pfam" id="PF13589">
    <property type="entry name" value="HATPase_c_3"/>
    <property type="match status" value="1"/>
</dbReference>
<evidence type="ECO:0000313" key="7">
    <source>
        <dbReference type="Proteomes" id="UP000886520"/>
    </source>
</evidence>
<sequence>MAEHRKGVAVIKPIDKASVHRICSGQVILDLSMAVKELVENSLDAGATSIEIKLKDYGADSLEVADNGCGVSPDNYQALTLKYHTSKISEFADLQSLCSFGFRGEALSSLCALGDLNVVTRTKNETVATHVQFDHSGSIISQKSEARPVGTTVIVSGLFKSLPVRHKEFMKNIRREYSRLLTVLHGYALIAKNVRLVCTHLTGKTRTMILKTQGTSSIKDNIITVFGTKMAACLEPVDLSVCSECRIEGFVSKPGSGSGRPSGDRQFFYINSRPVELPKVSKMLNELYRSFNSQQFPMAVLNFILPTTTYDVNVTPDKRKVFLHAESELLQAFRQSLESVYAPERYAFAVQKLENTSFEKDSCMLRELPEFETQRCDFEELSQRTGSIQVELSENKNEDPIFLKEVVVEENLDDSSYKKSTTCSAAPAVLDSFQCGVSIVSTNSKGGSISTEKDEKTDCKLNQKQKAATLQQKVVQSKLNGFVLPVKRAVEDTSLSSEEPLLKKWLLSRHRAGENRDEPGHRSGNLQTDNCESETTDAATEDRSSFLSLNHEQSGSFIAVKEIEDTELLEKKSSSIQSSDNVSVPEDSCDFVTEAPKESSASLLKESEPVLADYSVDFDFEKIRARFDKGFVRNDSCLNRGRCPREKRPFLAASMGLDYGATGDSGKEEALAAATRELERTFNKADFKKMKVLGQFNLGFILAKLNGDLFIIDQHASDEKYNFERLSKTTVLNRQPLLRPLPLDFSAAEEVVVMTHIETFRSVYSAMYSADPLHTHHAVDEETSGCYDSFELF</sequence>
<accession>A0A9D4V9I2</accession>
<evidence type="ECO:0000256" key="1">
    <source>
        <dbReference type="ARBA" id="ARBA00006082"/>
    </source>
</evidence>
<dbReference type="SUPFAM" id="SSF55874">
    <property type="entry name" value="ATPase domain of HSP90 chaperone/DNA topoisomerase II/histidine kinase"/>
    <property type="match status" value="1"/>
</dbReference>
<dbReference type="InterPro" id="IPR002099">
    <property type="entry name" value="MutL/Mlh/PMS"/>
</dbReference>
<dbReference type="GO" id="GO:0032389">
    <property type="term" value="C:MutLalpha complex"/>
    <property type="evidence" value="ECO:0007669"/>
    <property type="project" value="TreeGrafter"/>
</dbReference>
<name>A0A9D4V9I2_ADICA</name>
<dbReference type="InterPro" id="IPR014790">
    <property type="entry name" value="MutL_C"/>
</dbReference>
<dbReference type="InterPro" id="IPR036890">
    <property type="entry name" value="HATPase_C_sf"/>
</dbReference>
<dbReference type="GO" id="GO:0140664">
    <property type="term" value="F:ATP-dependent DNA damage sensor activity"/>
    <property type="evidence" value="ECO:0007669"/>
    <property type="project" value="InterPro"/>
</dbReference>
<dbReference type="AlphaFoldDB" id="A0A9D4V9I2"/>
<feature type="compositionally biased region" description="Basic and acidic residues" evidence="3">
    <location>
        <begin position="512"/>
        <end position="521"/>
    </location>
</feature>
<dbReference type="Pfam" id="PF01119">
    <property type="entry name" value="DNA_mis_repair"/>
    <property type="match status" value="1"/>
</dbReference>
<dbReference type="Gene3D" id="3.30.1540.20">
    <property type="entry name" value="MutL, C-terminal domain, dimerisation subdomain"/>
    <property type="match status" value="1"/>
</dbReference>
<dbReference type="InterPro" id="IPR038973">
    <property type="entry name" value="MutL/Mlh/Pms-like"/>
</dbReference>
<evidence type="ECO:0000259" key="4">
    <source>
        <dbReference type="SMART" id="SM00853"/>
    </source>
</evidence>
<dbReference type="GO" id="GO:0030983">
    <property type="term" value="F:mismatched DNA binding"/>
    <property type="evidence" value="ECO:0007669"/>
    <property type="project" value="InterPro"/>
</dbReference>
<reference evidence="6" key="1">
    <citation type="submission" date="2021-01" db="EMBL/GenBank/DDBJ databases">
        <title>Adiantum capillus-veneris genome.</title>
        <authorList>
            <person name="Fang Y."/>
            <person name="Liao Q."/>
        </authorList>
    </citation>
    <scope>NUCLEOTIDE SEQUENCE</scope>
    <source>
        <strain evidence="6">H3</strain>
        <tissue evidence="6">Leaf</tissue>
    </source>
</reference>
<dbReference type="FunFam" id="3.30.565.10:FF:000014">
    <property type="entry name" value="Mismatch repair endonuclease pms1, putative"/>
    <property type="match status" value="1"/>
</dbReference>
<dbReference type="InterPro" id="IPR013507">
    <property type="entry name" value="DNA_mismatch_S5_2-like"/>
</dbReference>
<comment type="caution">
    <text evidence="6">The sequence shown here is derived from an EMBL/GenBank/DDBJ whole genome shotgun (WGS) entry which is preliminary data.</text>
</comment>
<dbReference type="SUPFAM" id="SSF118116">
    <property type="entry name" value="DNA mismatch repair protein MutL"/>
    <property type="match status" value="1"/>
</dbReference>
<protein>
    <submittedName>
        <fullName evidence="6">Uncharacterized protein</fullName>
    </submittedName>
</protein>
<dbReference type="OrthoDB" id="10254304at2759"/>
<evidence type="ECO:0000259" key="5">
    <source>
        <dbReference type="SMART" id="SM01340"/>
    </source>
</evidence>
<dbReference type="FunFam" id="3.30.230.10:FF:000054">
    <property type="entry name" value="DNA mismatch repair protein PMS1"/>
    <property type="match status" value="1"/>
</dbReference>
<dbReference type="PANTHER" id="PTHR10073:SF52">
    <property type="entry name" value="MISMATCH REPAIR ENDONUCLEASE PMS2"/>
    <property type="match status" value="1"/>
</dbReference>
<dbReference type="GO" id="GO:0005524">
    <property type="term" value="F:ATP binding"/>
    <property type="evidence" value="ECO:0007669"/>
    <property type="project" value="InterPro"/>
</dbReference>
<dbReference type="PROSITE" id="PS00058">
    <property type="entry name" value="DNA_MISMATCH_REPAIR_1"/>
    <property type="match status" value="1"/>
</dbReference>
<comment type="similarity">
    <text evidence="1">Belongs to the DNA mismatch repair MutL/HexB family.</text>
</comment>
<feature type="domain" description="DNA mismatch repair protein S5" evidence="5">
    <location>
        <begin position="222"/>
        <end position="342"/>
    </location>
</feature>
<proteinExistence type="inferred from homology"/>
<dbReference type="GO" id="GO:0016887">
    <property type="term" value="F:ATP hydrolysis activity"/>
    <property type="evidence" value="ECO:0007669"/>
    <property type="project" value="InterPro"/>
</dbReference>
<keyword evidence="7" id="KW-1185">Reference proteome</keyword>
<dbReference type="InterPro" id="IPR014762">
    <property type="entry name" value="DNA_mismatch_repair_CS"/>
</dbReference>
<gene>
    <name evidence="6" type="ORF">GOP47_0002002</name>
</gene>
<keyword evidence="2" id="KW-0227">DNA damage</keyword>
<dbReference type="InterPro" id="IPR042120">
    <property type="entry name" value="MutL_C_dimsub"/>
</dbReference>
<dbReference type="SMART" id="SM01340">
    <property type="entry name" value="DNA_mis_repair"/>
    <property type="match status" value="1"/>
</dbReference>
<feature type="region of interest" description="Disordered" evidence="3">
    <location>
        <begin position="512"/>
        <end position="544"/>
    </location>
</feature>
<dbReference type="CDD" id="cd16926">
    <property type="entry name" value="HATPase_MutL-MLH-PMS-like"/>
    <property type="match status" value="1"/>
</dbReference>
<dbReference type="Pfam" id="PF08676">
    <property type="entry name" value="MutL_C"/>
    <property type="match status" value="1"/>
</dbReference>
<dbReference type="PANTHER" id="PTHR10073">
    <property type="entry name" value="DNA MISMATCH REPAIR PROTEIN MLH, PMS, MUTL"/>
    <property type="match status" value="1"/>
</dbReference>
<dbReference type="Proteomes" id="UP000886520">
    <property type="component" value="Chromosome 2"/>
</dbReference>
<dbReference type="EMBL" id="JABFUD020000003">
    <property type="protein sequence ID" value="KAI5082259.1"/>
    <property type="molecule type" value="Genomic_DNA"/>
</dbReference>
<dbReference type="InterPro" id="IPR014721">
    <property type="entry name" value="Ribsml_uS5_D2-typ_fold_subgr"/>
</dbReference>
<dbReference type="SMART" id="SM00853">
    <property type="entry name" value="MutL_C"/>
    <property type="match status" value="1"/>
</dbReference>
<dbReference type="Gene3D" id="3.30.230.10">
    <property type="match status" value="1"/>
</dbReference>
<organism evidence="6 7">
    <name type="scientific">Adiantum capillus-veneris</name>
    <name type="common">Maidenhair fern</name>
    <dbReference type="NCBI Taxonomy" id="13818"/>
    <lineage>
        <taxon>Eukaryota</taxon>
        <taxon>Viridiplantae</taxon>
        <taxon>Streptophyta</taxon>
        <taxon>Embryophyta</taxon>
        <taxon>Tracheophyta</taxon>
        <taxon>Polypodiopsida</taxon>
        <taxon>Polypodiidae</taxon>
        <taxon>Polypodiales</taxon>
        <taxon>Pteridineae</taxon>
        <taxon>Pteridaceae</taxon>
        <taxon>Vittarioideae</taxon>
        <taxon>Adiantum</taxon>
    </lineage>
</organism>
<dbReference type="GO" id="GO:0006298">
    <property type="term" value="P:mismatch repair"/>
    <property type="evidence" value="ECO:0007669"/>
    <property type="project" value="InterPro"/>
</dbReference>
<dbReference type="Gene3D" id="3.30.565.10">
    <property type="entry name" value="Histidine kinase-like ATPase, C-terminal domain"/>
    <property type="match status" value="1"/>
</dbReference>
<evidence type="ECO:0000313" key="6">
    <source>
        <dbReference type="EMBL" id="KAI5082259.1"/>
    </source>
</evidence>
<feature type="domain" description="MutL C-terminal dimerisation" evidence="4">
    <location>
        <begin position="692"/>
        <end position="790"/>
    </location>
</feature>